<sequence length="95" mass="10305">MTDVVSLPELTDAPHATVFEAPPKVVRLELQADQRLPAHRHPDDVVLFHVVDGAVDLSLGDDVLELEAGELARFDGDVDISPHAREASTVLVTFV</sequence>
<proteinExistence type="predicted"/>
<dbReference type="Pfam" id="PF07883">
    <property type="entry name" value="Cupin_2"/>
    <property type="match status" value="1"/>
</dbReference>
<accession>A0A1G9TND9</accession>
<dbReference type="EMBL" id="FNIA01000003">
    <property type="protein sequence ID" value="SDM48625.1"/>
    <property type="molecule type" value="Genomic_DNA"/>
</dbReference>
<dbReference type="Proteomes" id="UP000199370">
    <property type="component" value="Unassembled WGS sequence"/>
</dbReference>
<dbReference type="RefSeq" id="WP_089731526.1">
    <property type="nucleotide sequence ID" value="NZ_FNIA01000003.1"/>
</dbReference>
<dbReference type="Gene3D" id="2.60.120.10">
    <property type="entry name" value="Jelly Rolls"/>
    <property type="match status" value="1"/>
</dbReference>
<dbReference type="SUPFAM" id="SSF51182">
    <property type="entry name" value="RmlC-like cupins"/>
    <property type="match status" value="1"/>
</dbReference>
<reference evidence="2 3" key="1">
    <citation type="submission" date="2016-10" db="EMBL/GenBank/DDBJ databases">
        <authorList>
            <person name="de Groot N.N."/>
        </authorList>
    </citation>
    <scope>NUCLEOTIDE SEQUENCE [LARGE SCALE GENOMIC DNA]</scope>
    <source>
        <strain evidence="3">EB21,IBRC-M 10013,KCTC 4048</strain>
    </source>
</reference>
<evidence type="ECO:0000313" key="2">
    <source>
        <dbReference type="EMBL" id="SDM48625.1"/>
    </source>
</evidence>
<protein>
    <submittedName>
        <fullName evidence="2">Cupin domain-containing protein</fullName>
    </submittedName>
</protein>
<dbReference type="InterPro" id="IPR014710">
    <property type="entry name" value="RmlC-like_jellyroll"/>
</dbReference>
<feature type="domain" description="Cupin type-2" evidence="1">
    <location>
        <begin position="28"/>
        <end position="79"/>
    </location>
</feature>
<gene>
    <name evidence="2" type="ORF">SAMN05192554_1039</name>
</gene>
<organism evidence="2 3">
    <name type="scientific">Haloarchaeobius iranensis</name>
    <dbReference type="NCBI Taxonomy" id="996166"/>
    <lineage>
        <taxon>Archaea</taxon>
        <taxon>Methanobacteriati</taxon>
        <taxon>Methanobacteriota</taxon>
        <taxon>Stenosarchaea group</taxon>
        <taxon>Halobacteria</taxon>
        <taxon>Halobacteriales</taxon>
        <taxon>Halorubellaceae</taxon>
        <taxon>Haloarchaeobius</taxon>
    </lineage>
</organism>
<dbReference type="InterPro" id="IPR011051">
    <property type="entry name" value="RmlC_Cupin_sf"/>
</dbReference>
<name>A0A1G9TND9_9EURY</name>
<dbReference type="InterPro" id="IPR013096">
    <property type="entry name" value="Cupin_2"/>
</dbReference>
<evidence type="ECO:0000313" key="3">
    <source>
        <dbReference type="Proteomes" id="UP000199370"/>
    </source>
</evidence>
<dbReference type="OrthoDB" id="199885at2157"/>
<keyword evidence="3" id="KW-1185">Reference proteome</keyword>
<evidence type="ECO:0000259" key="1">
    <source>
        <dbReference type="Pfam" id="PF07883"/>
    </source>
</evidence>
<dbReference type="STRING" id="996166.SAMN05192554_1039"/>
<dbReference type="AlphaFoldDB" id="A0A1G9TND9"/>